<dbReference type="Pfam" id="PF01476">
    <property type="entry name" value="LysM"/>
    <property type="match status" value="1"/>
</dbReference>
<dbReference type="Gene3D" id="3.10.350.10">
    <property type="entry name" value="LysM domain"/>
    <property type="match status" value="1"/>
</dbReference>
<proteinExistence type="predicted"/>
<dbReference type="Proteomes" id="UP000613160">
    <property type="component" value="Unassembled WGS sequence"/>
</dbReference>
<organism evidence="3 4">
    <name type="scientific">Aureimonas glaciei</name>
    <dbReference type="NCBI Taxonomy" id="1776957"/>
    <lineage>
        <taxon>Bacteria</taxon>
        <taxon>Pseudomonadati</taxon>
        <taxon>Pseudomonadota</taxon>
        <taxon>Alphaproteobacteria</taxon>
        <taxon>Hyphomicrobiales</taxon>
        <taxon>Aurantimonadaceae</taxon>
        <taxon>Aureimonas</taxon>
    </lineage>
</organism>
<dbReference type="PROSITE" id="PS51782">
    <property type="entry name" value="LYSM"/>
    <property type="match status" value="1"/>
</dbReference>
<dbReference type="RefSeq" id="WP_188850231.1">
    <property type="nucleotide sequence ID" value="NZ_BMJJ01000003.1"/>
</dbReference>
<name>A0A916XVC8_9HYPH</name>
<reference evidence="3" key="1">
    <citation type="journal article" date="2014" name="Int. J. Syst. Evol. Microbiol.">
        <title>Complete genome sequence of Corynebacterium casei LMG S-19264T (=DSM 44701T), isolated from a smear-ripened cheese.</title>
        <authorList>
            <consortium name="US DOE Joint Genome Institute (JGI-PGF)"/>
            <person name="Walter F."/>
            <person name="Albersmeier A."/>
            <person name="Kalinowski J."/>
            <person name="Ruckert C."/>
        </authorList>
    </citation>
    <scope>NUCLEOTIDE SEQUENCE</scope>
    <source>
        <strain evidence="3">CGMCC 1.15493</strain>
    </source>
</reference>
<accession>A0A916XVC8</accession>
<evidence type="ECO:0000313" key="4">
    <source>
        <dbReference type="Proteomes" id="UP000613160"/>
    </source>
</evidence>
<feature type="domain" description="LysM" evidence="2">
    <location>
        <begin position="30"/>
        <end position="75"/>
    </location>
</feature>
<comment type="caution">
    <text evidence="3">The sequence shown here is derived from an EMBL/GenBank/DDBJ whole genome shotgun (WGS) entry which is preliminary data.</text>
</comment>
<dbReference type="EMBL" id="BMJJ01000003">
    <property type="protein sequence ID" value="GGD15564.1"/>
    <property type="molecule type" value="Genomic_DNA"/>
</dbReference>
<keyword evidence="1" id="KW-0732">Signal</keyword>
<dbReference type="SUPFAM" id="SSF54106">
    <property type="entry name" value="LysM domain"/>
    <property type="match status" value="1"/>
</dbReference>
<reference evidence="3" key="2">
    <citation type="submission" date="2020-09" db="EMBL/GenBank/DDBJ databases">
        <authorList>
            <person name="Sun Q."/>
            <person name="Zhou Y."/>
        </authorList>
    </citation>
    <scope>NUCLEOTIDE SEQUENCE</scope>
    <source>
        <strain evidence="3">CGMCC 1.15493</strain>
    </source>
</reference>
<dbReference type="AlphaFoldDB" id="A0A916XVC8"/>
<sequence length="230" mass="23624">MTKFLSLLAIALATTTSLAQAQDTAPACQDGVVVERGDTLSAIAERCDLSEARLLAANRGVEGSSDLVIGQKLATETTGEQVGSRLWGQFKGAVGETGNTLEGVAEGVQSSAQGILDRNPDLRSGIDSLRSRLDVTGSSGRLAVTPLPATPEADVEIAATALPADQAVRINVGVAGAASETVAEGRTSAEGSLTQTTKLPAWLPEGKQVVVTITDAEQNVLARSARFDPS</sequence>
<evidence type="ECO:0000256" key="1">
    <source>
        <dbReference type="SAM" id="SignalP"/>
    </source>
</evidence>
<evidence type="ECO:0000313" key="3">
    <source>
        <dbReference type="EMBL" id="GGD15564.1"/>
    </source>
</evidence>
<feature type="chain" id="PRO_5037678561" description="LysM domain-containing protein" evidence="1">
    <location>
        <begin position="22"/>
        <end position="230"/>
    </location>
</feature>
<evidence type="ECO:0000259" key="2">
    <source>
        <dbReference type="PROSITE" id="PS51782"/>
    </source>
</evidence>
<protein>
    <recommendedName>
        <fullName evidence="2">LysM domain-containing protein</fullName>
    </recommendedName>
</protein>
<dbReference type="InterPro" id="IPR036779">
    <property type="entry name" value="LysM_dom_sf"/>
</dbReference>
<feature type="signal peptide" evidence="1">
    <location>
        <begin position="1"/>
        <end position="21"/>
    </location>
</feature>
<keyword evidence="4" id="KW-1185">Reference proteome</keyword>
<dbReference type="CDD" id="cd00118">
    <property type="entry name" value="LysM"/>
    <property type="match status" value="1"/>
</dbReference>
<gene>
    <name evidence="3" type="ORF">GCM10011335_18000</name>
</gene>
<dbReference type="InterPro" id="IPR018392">
    <property type="entry name" value="LysM"/>
</dbReference>